<dbReference type="Pfam" id="PF00005">
    <property type="entry name" value="ABC_tran"/>
    <property type="match status" value="1"/>
</dbReference>
<dbReference type="PROSITE" id="PS50893">
    <property type="entry name" value="ABC_TRANSPORTER_2"/>
    <property type="match status" value="1"/>
</dbReference>
<proteinExistence type="inferred from homology"/>
<dbReference type="PANTHER" id="PTHR42794">
    <property type="entry name" value="HEMIN IMPORT ATP-BINDING PROTEIN HMUV"/>
    <property type="match status" value="1"/>
</dbReference>
<dbReference type="FunFam" id="3.40.50.300:FF:000134">
    <property type="entry name" value="Iron-enterobactin ABC transporter ATP-binding protein"/>
    <property type="match status" value="1"/>
</dbReference>
<keyword evidence="4 6" id="KW-0067">ATP-binding</keyword>
<dbReference type="GO" id="GO:0016887">
    <property type="term" value="F:ATP hydrolysis activity"/>
    <property type="evidence" value="ECO:0007669"/>
    <property type="project" value="InterPro"/>
</dbReference>
<dbReference type="AlphaFoldDB" id="A0A5R9IF32"/>
<name>A0A5R9IF32_9GAMM</name>
<evidence type="ECO:0000256" key="1">
    <source>
        <dbReference type="ARBA" id="ARBA00005417"/>
    </source>
</evidence>
<evidence type="ECO:0000256" key="2">
    <source>
        <dbReference type="ARBA" id="ARBA00022448"/>
    </source>
</evidence>
<gene>
    <name evidence="6" type="ORF">FE810_12565</name>
</gene>
<dbReference type="InterPro" id="IPR003593">
    <property type="entry name" value="AAA+_ATPase"/>
</dbReference>
<dbReference type="InterPro" id="IPR003439">
    <property type="entry name" value="ABC_transporter-like_ATP-bd"/>
</dbReference>
<keyword evidence="7" id="KW-1185">Reference proteome</keyword>
<dbReference type="Proteomes" id="UP000307790">
    <property type="component" value="Unassembled WGS sequence"/>
</dbReference>
<evidence type="ECO:0000259" key="5">
    <source>
        <dbReference type="PROSITE" id="PS50893"/>
    </source>
</evidence>
<feature type="domain" description="ABC transporter" evidence="5">
    <location>
        <begin position="38"/>
        <end position="270"/>
    </location>
</feature>
<dbReference type="EMBL" id="VCBC01000012">
    <property type="protein sequence ID" value="TLU64135.1"/>
    <property type="molecule type" value="Genomic_DNA"/>
</dbReference>
<dbReference type="PANTHER" id="PTHR42794:SF2">
    <property type="entry name" value="ABC TRANSPORTER ATP-BINDING PROTEIN"/>
    <property type="match status" value="1"/>
</dbReference>
<evidence type="ECO:0000256" key="4">
    <source>
        <dbReference type="ARBA" id="ARBA00022840"/>
    </source>
</evidence>
<keyword evidence="2" id="KW-0813">Transport</keyword>
<dbReference type="GO" id="GO:0005524">
    <property type="term" value="F:ATP binding"/>
    <property type="evidence" value="ECO:0007669"/>
    <property type="project" value="UniProtKB-KW"/>
</dbReference>
<dbReference type="PROSITE" id="PS00211">
    <property type="entry name" value="ABC_TRANSPORTER_1"/>
    <property type="match status" value="1"/>
</dbReference>
<dbReference type="InterPro" id="IPR027417">
    <property type="entry name" value="P-loop_NTPase"/>
</dbReference>
<reference evidence="6 7" key="1">
    <citation type="submission" date="2019-05" db="EMBL/GenBank/DDBJ databases">
        <title>Genome sequences of Thalassotalea litorea 1K03283.</title>
        <authorList>
            <person name="Zhang D."/>
        </authorList>
    </citation>
    <scope>NUCLEOTIDE SEQUENCE [LARGE SCALE GENOMIC DNA]</scope>
    <source>
        <strain evidence="6 7">MCCC 1K03283</strain>
    </source>
</reference>
<protein>
    <submittedName>
        <fullName evidence="6">ABC transporter ATP-binding protein</fullName>
    </submittedName>
</protein>
<dbReference type="InterPro" id="IPR017871">
    <property type="entry name" value="ABC_transporter-like_CS"/>
</dbReference>
<evidence type="ECO:0000313" key="7">
    <source>
        <dbReference type="Proteomes" id="UP000307790"/>
    </source>
</evidence>
<organism evidence="6 7">
    <name type="scientific">Thalassotalea litorea</name>
    <dbReference type="NCBI Taxonomy" id="2020715"/>
    <lineage>
        <taxon>Bacteria</taxon>
        <taxon>Pseudomonadati</taxon>
        <taxon>Pseudomonadota</taxon>
        <taxon>Gammaproteobacteria</taxon>
        <taxon>Alteromonadales</taxon>
        <taxon>Colwelliaceae</taxon>
        <taxon>Thalassotalea</taxon>
    </lineage>
</organism>
<accession>A0A5R9IF32</accession>
<dbReference type="SMART" id="SM00382">
    <property type="entry name" value="AAA"/>
    <property type="match status" value="1"/>
</dbReference>
<dbReference type="CDD" id="cd03214">
    <property type="entry name" value="ABC_Iron-Siderophores_B12_Hemin"/>
    <property type="match status" value="1"/>
</dbReference>
<evidence type="ECO:0000313" key="6">
    <source>
        <dbReference type="EMBL" id="TLU64135.1"/>
    </source>
</evidence>
<dbReference type="SUPFAM" id="SSF52540">
    <property type="entry name" value="P-loop containing nucleoside triphosphate hydrolases"/>
    <property type="match status" value="1"/>
</dbReference>
<dbReference type="Gene3D" id="3.40.50.300">
    <property type="entry name" value="P-loop containing nucleotide triphosphate hydrolases"/>
    <property type="match status" value="1"/>
</dbReference>
<dbReference type="OrthoDB" id="5292475at2"/>
<comment type="similarity">
    <text evidence="1">Belongs to the ABC transporter superfamily.</text>
</comment>
<keyword evidence="3" id="KW-0547">Nucleotide-binding</keyword>
<evidence type="ECO:0000256" key="3">
    <source>
        <dbReference type="ARBA" id="ARBA00022741"/>
    </source>
</evidence>
<sequence length="293" mass="32533">MQIAFLLTQTSLLLLTHETNSLQTVDPMAVNKPLQSALHVQQLSWTVAEHRILKNIDLSVTQGDSVAFIGPNGAGKTSLLKCIAGLQQGYQGKIFLQNESLEALSTRQVAQRIAFVSQHQDTPFDLTVNDIVRMGLLANKPLLAFDDINDDEKIADALHLVGLKHKRWDSFKTLSGGEQQRILIARSVIQSPNVLIMDEPTNHLDIYYQHQILSLAKKLDLTLIFSIHNLELASQYADTLVLIDQGQIVEQGNADTVLTAERLERVFKLPCQVEPHPTNPGKRVTFFSGGTGR</sequence>
<comment type="caution">
    <text evidence="6">The sequence shown here is derived from an EMBL/GenBank/DDBJ whole genome shotgun (WGS) entry which is preliminary data.</text>
</comment>